<keyword evidence="8" id="KW-0862">Zinc</keyword>
<dbReference type="Gene3D" id="3.30.428.10">
    <property type="entry name" value="HIT-like"/>
    <property type="match status" value="2"/>
</dbReference>
<accession>A0A9P0U160</accession>
<proteinExistence type="inferred from homology"/>
<evidence type="ECO:0000256" key="11">
    <source>
        <dbReference type="PIRSR" id="PIRSR000808-1"/>
    </source>
</evidence>
<feature type="domain" description="Galactose-1-phosphate uridyl transferase C-terminal" evidence="16">
    <location>
        <begin position="181"/>
        <end position="348"/>
    </location>
</feature>
<evidence type="ECO:0000256" key="12">
    <source>
        <dbReference type="PIRSR" id="PIRSR000808-2"/>
    </source>
</evidence>
<dbReference type="GO" id="GO:0033499">
    <property type="term" value="P:galactose catabolic process via UDP-galactose, Leloir pathway"/>
    <property type="evidence" value="ECO:0007669"/>
    <property type="project" value="TreeGrafter"/>
</dbReference>
<comment type="caution">
    <text evidence="17">The sequence shown here is derived from an EMBL/GenBank/DDBJ whole genome shotgun (WGS) entry which is preliminary data.</text>
</comment>
<dbReference type="AlphaFoldDB" id="A0A9P0U160"/>
<keyword evidence="10 13" id="KW-0119">Carbohydrate metabolism</keyword>
<organism evidence="17 18">
    <name type="scientific">Pieris brassicae</name>
    <name type="common">White butterfly</name>
    <name type="synonym">Large white butterfly</name>
    <dbReference type="NCBI Taxonomy" id="7116"/>
    <lineage>
        <taxon>Eukaryota</taxon>
        <taxon>Metazoa</taxon>
        <taxon>Ecdysozoa</taxon>
        <taxon>Arthropoda</taxon>
        <taxon>Hexapoda</taxon>
        <taxon>Insecta</taxon>
        <taxon>Pterygota</taxon>
        <taxon>Neoptera</taxon>
        <taxon>Endopterygota</taxon>
        <taxon>Lepidoptera</taxon>
        <taxon>Glossata</taxon>
        <taxon>Ditrysia</taxon>
        <taxon>Papilionoidea</taxon>
        <taxon>Pieridae</taxon>
        <taxon>Pierinae</taxon>
        <taxon>Pieris</taxon>
    </lineage>
</organism>
<feature type="binding site" evidence="12">
    <location>
        <begin position="27"/>
        <end position="30"/>
    </location>
    <ligand>
        <name>UDP-alpha-D-glucose</name>
        <dbReference type="ChEBI" id="CHEBI:58885"/>
        <note>ligand shared between dimeric partners</note>
    </ligand>
</feature>
<gene>
    <name evidence="17" type="ORF">PIBRA_LOCUS13064</name>
</gene>
<evidence type="ECO:0000256" key="1">
    <source>
        <dbReference type="ARBA" id="ARBA00001107"/>
    </source>
</evidence>
<evidence type="ECO:0000256" key="8">
    <source>
        <dbReference type="ARBA" id="ARBA00022833"/>
    </source>
</evidence>
<feature type="binding site" description="in other chain" evidence="12">
    <location>
        <position position="166"/>
    </location>
    <ligand>
        <name>UDP-alpha-D-glucose</name>
        <dbReference type="ChEBI" id="CHEBI:58885"/>
        <note>ligand shared between dimeric partners</note>
    </ligand>
</feature>
<feature type="domain" description="Galactose-1-phosphate uridyl transferase N-terminal" evidence="15">
    <location>
        <begin position="2"/>
        <end position="174"/>
    </location>
</feature>
<dbReference type="InterPro" id="IPR019779">
    <property type="entry name" value="GalP_UDPtransf1_His-AS"/>
</dbReference>
<feature type="binding site" evidence="12">
    <location>
        <begin position="319"/>
        <end position="320"/>
    </location>
    <ligand>
        <name>UDP-alpha-D-glucose</name>
        <dbReference type="ChEBI" id="CHEBI:58885"/>
        <note>ligand shared between dimeric partners</note>
    </ligand>
</feature>
<keyword evidence="6 13" id="KW-0548">Nucleotidyltransferase</keyword>
<dbReference type="GO" id="GO:0005737">
    <property type="term" value="C:cytoplasm"/>
    <property type="evidence" value="ECO:0007669"/>
    <property type="project" value="TreeGrafter"/>
</dbReference>
<evidence type="ECO:0000256" key="14">
    <source>
        <dbReference type="SAM" id="MobiDB-lite"/>
    </source>
</evidence>
<evidence type="ECO:0000259" key="15">
    <source>
        <dbReference type="Pfam" id="PF01087"/>
    </source>
</evidence>
<dbReference type="NCBIfam" id="TIGR00209">
    <property type="entry name" value="galT_1"/>
    <property type="match status" value="1"/>
</dbReference>
<dbReference type="EMBL" id="CALOZG010000085">
    <property type="protein sequence ID" value="CAH4037381.1"/>
    <property type="molecule type" value="Genomic_DNA"/>
</dbReference>
<evidence type="ECO:0000256" key="2">
    <source>
        <dbReference type="ARBA" id="ARBA00001947"/>
    </source>
</evidence>
<evidence type="ECO:0000256" key="5">
    <source>
        <dbReference type="ARBA" id="ARBA00022679"/>
    </source>
</evidence>
<evidence type="ECO:0000256" key="6">
    <source>
        <dbReference type="ARBA" id="ARBA00022695"/>
    </source>
</evidence>
<feature type="region of interest" description="Disordered" evidence="14">
    <location>
        <begin position="30"/>
        <end position="63"/>
    </location>
</feature>
<dbReference type="GO" id="GO:0008270">
    <property type="term" value="F:zinc ion binding"/>
    <property type="evidence" value="ECO:0007669"/>
    <property type="project" value="InterPro"/>
</dbReference>
<dbReference type="Pfam" id="PF01087">
    <property type="entry name" value="GalP_UDP_transf"/>
    <property type="match status" value="1"/>
</dbReference>
<dbReference type="InterPro" id="IPR001937">
    <property type="entry name" value="GalP_UDPtransf1"/>
</dbReference>
<dbReference type="SUPFAM" id="SSF54197">
    <property type="entry name" value="HIT-like"/>
    <property type="match status" value="2"/>
</dbReference>
<dbReference type="PIRSF" id="PIRSF000808">
    <property type="entry name" value="GalT"/>
    <property type="match status" value="1"/>
</dbReference>
<dbReference type="InterPro" id="IPR005850">
    <property type="entry name" value="GalP_Utransf_C"/>
</dbReference>
<dbReference type="GO" id="GO:0008108">
    <property type="term" value="F:UDP-glucose:hexose-1-phosphate uridylyltransferase activity"/>
    <property type="evidence" value="ECO:0007669"/>
    <property type="project" value="UniProtKB-EC"/>
</dbReference>
<comment type="catalytic activity">
    <reaction evidence="1 13">
        <text>alpha-D-galactose 1-phosphate + UDP-alpha-D-glucose = alpha-D-glucose 1-phosphate + UDP-alpha-D-galactose</text>
        <dbReference type="Rhea" id="RHEA:13989"/>
        <dbReference type="ChEBI" id="CHEBI:58336"/>
        <dbReference type="ChEBI" id="CHEBI:58601"/>
        <dbReference type="ChEBI" id="CHEBI:58885"/>
        <dbReference type="ChEBI" id="CHEBI:66914"/>
        <dbReference type="EC" id="2.7.7.12"/>
    </reaction>
</comment>
<dbReference type="PANTHER" id="PTHR11943:SF1">
    <property type="entry name" value="GALACTOSE-1-PHOSPHATE URIDYLYLTRANSFERASE"/>
    <property type="match status" value="1"/>
</dbReference>
<evidence type="ECO:0000313" key="17">
    <source>
        <dbReference type="EMBL" id="CAH4037381.1"/>
    </source>
</evidence>
<dbReference type="InterPro" id="IPR005849">
    <property type="entry name" value="GalP_Utransf_N"/>
</dbReference>
<reference evidence="17" key="1">
    <citation type="submission" date="2022-05" db="EMBL/GenBank/DDBJ databases">
        <authorList>
            <person name="Okamura Y."/>
        </authorList>
    </citation>
    <scope>NUCLEOTIDE SEQUENCE</scope>
</reference>
<feature type="binding site" evidence="12">
    <location>
        <begin position="314"/>
        <end position="315"/>
    </location>
    <ligand>
        <name>UDP-alpha-D-glucose</name>
        <dbReference type="ChEBI" id="CHEBI:58885"/>
        <note>ligand shared between dimeric partners</note>
    </ligand>
</feature>
<evidence type="ECO:0000256" key="9">
    <source>
        <dbReference type="ARBA" id="ARBA00023144"/>
    </source>
</evidence>
<dbReference type="EC" id="2.7.7.12" evidence="13"/>
<dbReference type="PROSITE" id="PS00117">
    <property type="entry name" value="GAL_P_UDP_TRANSF_I"/>
    <property type="match status" value="1"/>
</dbReference>
<evidence type="ECO:0000256" key="7">
    <source>
        <dbReference type="ARBA" id="ARBA00022723"/>
    </source>
</evidence>
<evidence type="ECO:0000256" key="4">
    <source>
        <dbReference type="ARBA" id="ARBA00010951"/>
    </source>
</evidence>
<dbReference type="FunFam" id="3.30.428.10:FF:000002">
    <property type="entry name" value="Galactose-1-phosphate uridylyltransferase"/>
    <property type="match status" value="1"/>
</dbReference>
<evidence type="ECO:0000256" key="10">
    <source>
        <dbReference type="ARBA" id="ARBA00023277"/>
    </source>
</evidence>
<feature type="binding site" description="in other chain" evidence="12">
    <location>
        <begin position="157"/>
        <end position="159"/>
    </location>
    <ligand>
        <name>UDP-alpha-D-glucose</name>
        <dbReference type="ChEBI" id="CHEBI:58885"/>
        <note>ligand shared between dimeric partners</note>
    </ligand>
</feature>
<protein>
    <recommendedName>
        <fullName evidence="13">Galactose-1-phosphate uridylyltransferase</fullName>
        <ecNumber evidence="13">2.7.7.12</ecNumber>
    </recommendedName>
</protein>
<sequence length="361" mass="41166">MQFDASDHQHVRYNPLKDEWILVSPHRCKRPWSGQTEPPPEHRSDPDPDNPLKAGATRANGLKNPNYTSTYVFPNDFPALLETVPEPPAPDHPLFVSTQAKGTCRVMCFHPDSAMTISLMSVQEILAVIEEWVSQLRDLGDRYRWVQIFENKGAVMGCSNPHPHCQIWASSFLPNEPAVKDRSQKQYFEKYGRPMLVDYVEQELIKKERIVLRNLEWVVVVPYWAAWPYETLLLPLNGQPQRLTDLTPNQKLALAEIMKYLNTKYDNLFRCSFPYSMGWHGAPTGAASKDGDSPHWLVHAVYLPPLLRSATVRKFMVGYELLAQTQRDLTPEQAATALASCPHDRHYTSFPGKGNMLVSID</sequence>
<dbReference type="PANTHER" id="PTHR11943">
    <property type="entry name" value="GALACTOSE-1-PHOSPHATE URIDYLYLTRANSFERASE"/>
    <property type="match status" value="1"/>
</dbReference>
<feature type="active site" description="Tele-UMP-histidine intermediate" evidence="11">
    <location>
        <position position="164"/>
    </location>
</feature>
<dbReference type="Proteomes" id="UP001152562">
    <property type="component" value="Unassembled WGS sequence"/>
</dbReference>
<keyword evidence="5 13" id="KW-0808">Transferase</keyword>
<comment type="similarity">
    <text evidence="4 13">Belongs to the galactose-1-phosphate uridylyltransferase type 1 family.</text>
</comment>
<keyword evidence="7 13" id="KW-0479">Metal-binding</keyword>
<name>A0A9P0U160_PIEBR</name>
<feature type="binding site" description="in other chain" evidence="12">
    <location>
        <position position="326"/>
    </location>
    <ligand>
        <name>UDP-alpha-D-glucose</name>
        <dbReference type="ChEBI" id="CHEBI:58885"/>
        <note>ligand shared between dimeric partners</note>
    </ligand>
</feature>
<comment type="pathway">
    <text evidence="3 13">Carbohydrate metabolism; galactose metabolism.</text>
</comment>
<evidence type="ECO:0000259" key="16">
    <source>
        <dbReference type="Pfam" id="PF02744"/>
    </source>
</evidence>
<dbReference type="FunFam" id="3.30.428.10:FF:000001">
    <property type="entry name" value="Galactose-1-phosphate uridylyltransferase"/>
    <property type="match status" value="1"/>
</dbReference>
<feature type="binding site" description="in other chain" evidence="12">
    <location>
        <begin position="75"/>
        <end position="76"/>
    </location>
    <ligand>
        <name>UDP-alpha-D-glucose</name>
        <dbReference type="ChEBI" id="CHEBI:58885"/>
        <note>ligand shared between dimeric partners</note>
    </ligand>
</feature>
<evidence type="ECO:0000256" key="13">
    <source>
        <dbReference type="RuleBase" id="RU000506"/>
    </source>
</evidence>
<dbReference type="NCBIfam" id="NF008724">
    <property type="entry name" value="PRK11720.1"/>
    <property type="match status" value="1"/>
</dbReference>
<keyword evidence="18" id="KW-1185">Reference proteome</keyword>
<keyword evidence="9 13" id="KW-0299">Galactose metabolism</keyword>
<comment type="cofactor">
    <cofactor evidence="2">
        <name>Zn(2+)</name>
        <dbReference type="ChEBI" id="CHEBI:29105"/>
    </cofactor>
</comment>
<dbReference type="Pfam" id="PF02744">
    <property type="entry name" value="GalP_UDP_tr_C"/>
    <property type="match status" value="1"/>
</dbReference>
<dbReference type="CDD" id="cd00608">
    <property type="entry name" value="GalT"/>
    <property type="match status" value="1"/>
</dbReference>
<feature type="binding site" description="in other chain" evidence="12">
    <location>
        <position position="151"/>
    </location>
    <ligand>
        <name>UDP-alpha-D-glucose</name>
        <dbReference type="ChEBI" id="CHEBI:58885"/>
        <note>ligand shared between dimeric partners</note>
    </ligand>
</feature>
<dbReference type="OrthoDB" id="418412at2759"/>
<dbReference type="InterPro" id="IPR036265">
    <property type="entry name" value="HIT-like_sf"/>
</dbReference>
<evidence type="ECO:0000256" key="3">
    <source>
        <dbReference type="ARBA" id="ARBA00004947"/>
    </source>
</evidence>
<evidence type="ECO:0000313" key="18">
    <source>
        <dbReference type="Proteomes" id="UP001152562"/>
    </source>
</evidence>
<feature type="binding site" description="in other chain" evidence="12">
    <location>
        <position position="59"/>
    </location>
    <ligand>
        <name>UDP-alpha-D-glucose</name>
        <dbReference type="ChEBI" id="CHEBI:58885"/>
        <note>ligand shared between dimeric partners</note>
    </ligand>
</feature>